<organism evidence="1 2">
    <name type="scientific">Gymnopilus junonius</name>
    <name type="common">Spectacular rustgill mushroom</name>
    <name type="synonym">Gymnopilus spectabilis subsp. junonius</name>
    <dbReference type="NCBI Taxonomy" id="109634"/>
    <lineage>
        <taxon>Eukaryota</taxon>
        <taxon>Fungi</taxon>
        <taxon>Dikarya</taxon>
        <taxon>Basidiomycota</taxon>
        <taxon>Agaricomycotina</taxon>
        <taxon>Agaricomycetes</taxon>
        <taxon>Agaricomycetidae</taxon>
        <taxon>Agaricales</taxon>
        <taxon>Agaricineae</taxon>
        <taxon>Hymenogastraceae</taxon>
        <taxon>Gymnopilus</taxon>
    </lineage>
</organism>
<keyword evidence="2" id="KW-1185">Reference proteome</keyword>
<protein>
    <submittedName>
        <fullName evidence="1">Uncharacterized protein</fullName>
    </submittedName>
</protein>
<evidence type="ECO:0000313" key="2">
    <source>
        <dbReference type="Proteomes" id="UP000724874"/>
    </source>
</evidence>
<proteinExistence type="predicted"/>
<sequence length="103" mass="12161">MPGMVQLCQGDFQLLMEQEEYYFSKPHPLILNKGLDRPLNMTIHCIHDHSCEVVCLKQQRKRLHFEVLASEFEIQIMFTMPSLSVESKLSNKQRKLKELKNRS</sequence>
<accession>A0A9P5NY04</accession>
<dbReference type="Proteomes" id="UP000724874">
    <property type="component" value="Unassembled WGS sequence"/>
</dbReference>
<name>A0A9P5NY04_GYMJU</name>
<evidence type="ECO:0000313" key="1">
    <source>
        <dbReference type="EMBL" id="KAF8910497.1"/>
    </source>
</evidence>
<reference evidence="1" key="1">
    <citation type="submission" date="2020-11" db="EMBL/GenBank/DDBJ databases">
        <authorList>
            <consortium name="DOE Joint Genome Institute"/>
            <person name="Ahrendt S."/>
            <person name="Riley R."/>
            <person name="Andreopoulos W."/>
            <person name="LaButti K."/>
            <person name="Pangilinan J."/>
            <person name="Ruiz-duenas F.J."/>
            <person name="Barrasa J.M."/>
            <person name="Sanchez-Garcia M."/>
            <person name="Camarero S."/>
            <person name="Miyauchi S."/>
            <person name="Serrano A."/>
            <person name="Linde D."/>
            <person name="Babiker R."/>
            <person name="Drula E."/>
            <person name="Ayuso-Fernandez I."/>
            <person name="Pacheco R."/>
            <person name="Padilla G."/>
            <person name="Ferreira P."/>
            <person name="Barriuso J."/>
            <person name="Kellner H."/>
            <person name="Castanera R."/>
            <person name="Alfaro M."/>
            <person name="Ramirez L."/>
            <person name="Pisabarro A.G."/>
            <person name="Kuo A."/>
            <person name="Tritt A."/>
            <person name="Lipzen A."/>
            <person name="He G."/>
            <person name="Yan M."/>
            <person name="Ng V."/>
            <person name="Cullen D."/>
            <person name="Martin F."/>
            <person name="Rosso M.-N."/>
            <person name="Henrissat B."/>
            <person name="Hibbett D."/>
            <person name="Martinez A.T."/>
            <person name="Grigoriev I.V."/>
        </authorList>
    </citation>
    <scope>NUCLEOTIDE SEQUENCE</scope>
    <source>
        <strain evidence="1">AH 44721</strain>
    </source>
</reference>
<dbReference type="AlphaFoldDB" id="A0A9P5NY04"/>
<comment type="caution">
    <text evidence="1">The sequence shown here is derived from an EMBL/GenBank/DDBJ whole genome shotgun (WGS) entry which is preliminary data.</text>
</comment>
<dbReference type="EMBL" id="JADNYJ010000006">
    <property type="protein sequence ID" value="KAF8910497.1"/>
    <property type="molecule type" value="Genomic_DNA"/>
</dbReference>
<gene>
    <name evidence="1" type="ORF">CPB84DRAFT_1743355</name>
</gene>